<keyword evidence="2" id="KW-1185">Reference proteome</keyword>
<reference evidence="1 2" key="1">
    <citation type="submission" date="2018-01" db="EMBL/GenBank/DDBJ databases">
        <title>Whole genome sequencing of Histamine producing bacteria.</title>
        <authorList>
            <person name="Butler K."/>
        </authorList>
    </citation>
    <scope>NUCLEOTIDE SEQUENCE [LARGE SCALE GENOMIC DNA]</scope>
    <source>
        <strain evidence="1 2">JCM 12947</strain>
    </source>
</reference>
<dbReference type="InterPro" id="IPR050793">
    <property type="entry name" value="CMP-NeuNAc_synthase"/>
</dbReference>
<gene>
    <name evidence="1" type="primary">pseF</name>
    <name evidence="1" type="ORF">C9J12_02885</name>
</gene>
<comment type="caution">
    <text evidence="1">The sequence shown here is derived from an EMBL/GenBank/DDBJ whole genome shotgun (WGS) entry which is preliminary data.</text>
</comment>
<protein>
    <submittedName>
        <fullName evidence="1">Pseudaminic acid cytidylyltransferase</fullName>
    </submittedName>
</protein>
<dbReference type="RefSeq" id="WP_107241329.1">
    <property type="nucleotide sequence ID" value="NZ_PYMJ01000002.1"/>
</dbReference>
<accession>A0A2T3JPG0</accession>
<keyword evidence="1" id="KW-0548">Nucleotidyltransferase</keyword>
<dbReference type="InterPro" id="IPR020039">
    <property type="entry name" value="PseF"/>
</dbReference>
<dbReference type="OrthoDB" id="9805604at2"/>
<evidence type="ECO:0000313" key="1">
    <source>
        <dbReference type="EMBL" id="PSU50928.1"/>
    </source>
</evidence>
<dbReference type="SUPFAM" id="SSF53448">
    <property type="entry name" value="Nucleotide-diphospho-sugar transferases"/>
    <property type="match status" value="1"/>
</dbReference>
<dbReference type="NCBIfam" id="TIGR03584">
    <property type="entry name" value="PseF"/>
    <property type="match status" value="1"/>
</dbReference>
<evidence type="ECO:0000313" key="2">
    <source>
        <dbReference type="Proteomes" id="UP000240987"/>
    </source>
</evidence>
<keyword evidence="1" id="KW-0808">Transferase</keyword>
<dbReference type="Pfam" id="PF02348">
    <property type="entry name" value="CTP_transf_3"/>
    <property type="match status" value="1"/>
</dbReference>
<dbReference type="Gene3D" id="3.90.550.10">
    <property type="entry name" value="Spore Coat Polysaccharide Biosynthesis Protein SpsA, Chain A"/>
    <property type="match status" value="1"/>
</dbReference>
<dbReference type="InterPro" id="IPR003329">
    <property type="entry name" value="Cytidylyl_trans"/>
</dbReference>
<dbReference type="PANTHER" id="PTHR21485">
    <property type="entry name" value="HAD SUPERFAMILY MEMBERS CMAS AND KDSC"/>
    <property type="match status" value="1"/>
</dbReference>
<dbReference type="PANTHER" id="PTHR21485:SF6">
    <property type="entry name" value="N-ACYLNEURAMINATE CYTIDYLYLTRANSFERASE-RELATED"/>
    <property type="match status" value="1"/>
</dbReference>
<dbReference type="InterPro" id="IPR029044">
    <property type="entry name" value="Nucleotide-diphossugar_trans"/>
</dbReference>
<dbReference type="AlphaFoldDB" id="A0A2T3JPG0"/>
<dbReference type="EMBL" id="PYMJ01000002">
    <property type="protein sequence ID" value="PSU50928.1"/>
    <property type="molecule type" value="Genomic_DNA"/>
</dbReference>
<dbReference type="GO" id="GO:0008781">
    <property type="term" value="F:N-acylneuraminate cytidylyltransferase activity"/>
    <property type="evidence" value="ECO:0007669"/>
    <property type="project" value="TreeGrafter"/>
</dbReference>
<sequence length="229" mass="26056">MTKILAIIPARGGSKRIPQKNIKYFLGQPIISYPINALLSSTRIDTLFVSTDCKNIRSVAEKFGATVPFMRSDKNSDDFATTYEVIEEVLTRCDEEYDFVCCVYPTSAFVTTEMIDCAVDILKSDDTATSIAGVLEYSHPIQRALRVEGKYVVSTQPDCYNMRSQDLEKIYHDAGQFYIFSPKAVRQEKKLITKDCIPFIINPNLAHDIDTQEDWDLAELKYQFMSLKV</sequence>
<name>A0A2T3JPG0_9GAMM</name>
<dbReference type="Proteomes" id="UP000240987">
    <property type="component" value="Unassembled WGS sequence"/>
</dbReference>
<dbReference type="CDD" id="cd02513">
    <property type="entry name" value="CMP-NeuAc_Synthase"/>
    <property type="match status" value="1"/>
</dbReference>
<proteinExistence type="predicted"/>
<organism evidence="1 2">
    <name type="scientific">Photobacterium frigidiphilum</name>
    <dbReference type="NCBI Taxonomy" id="264736"/>
    <lineage>
        <taxon>Bacteria</taxon>
        <taxon>Pseudomonadati</taxon>
        <taxon>Pseudomonadota</taxon>
        <taxon>Gammaproteobacteria</taxon>
        <taxon>Vibrionales</taxon>
        <taxon>Vibrionaceae</taxon>
        <taxon>Photobacterium</taxon>
    </lineage>
</organism>